<accession>A0A1M5RE92</accession>
<feature type="coiled-coil region" evidence="1">
    <location>
        <begin position="168"/>
        <end position="195"/>
    </location>
</feature>
<name>A0A1M5RE92_9CLOT</name>
<dbReference type="OrthoDB" id="1860825at2"/>
<feature type="coiled-coil region" evidence="1">
    <location>
        <begin position="227"/>
        <end position="330"/>
    </location>
</feature>
<dbReference type="EMBL" id="FQXM01000003">
    <property type="protein sequence ID" value="SHH24584.1"/>
    <property type="molecule type" value="Genomic_DNA"/>
</dbReference>
<organism evidence="3 4">
    <name type="scientific">Clostridium grantii DSM 8605</name>
    <dbReference type="NCBI Taxonomy" id="1121316"/>
    <lineage>
        <taxon>Bacteria</taxon>
        <taxon>Bacillati</taxon>
        <taxon>Bacillota</taxon>
        <taxon>Clostridia</taxon>
        <taxon>Eubacteriales</taxon>
        <taxon>Clostridiaceae</taxon>
        <taxon>Clostridium</taxon>
    </lineage>
</organism>
<gene>
    <name evidence="3" type="ORF">SAMN02745207_00481</name>
</gene>
<evidence type="ECO:0000256" key="1">
    <source>
        <dbReference type="SAM" id="Coils"/>
    </source>
</evidence>
<keyword evidence="4" id="KW-1185">Reference proteome</keyword>
<keyword evidence="1" id="KW-0175">Coiled coil</keyword>
<dbReference type="RefSeq" id="WP_073336633.1">
    <property type="nucleotide sequence ID" value="NZ_FQXM01000003.1"/>
</dbReference>
<dbReference type="GO" id="GO:0016887">
    <property type="term" value="F:ATP hydrolysis activity"/>
    <property type="evidence" value="ECO:0007669"/>
    <property type="project" value="InterPro"/>
</dbReference>
<proteinExistence type="predicted"/>
<evidence type="ECO:0000313" key="4">
    <source>
        <dbReference type="Proteomes" id="UP000184447"/>
    </source>
</evidence>
<feature type="domain" description="Rad50/SbcC-type AAA" evidence="2">
    <location>
        <begin position="6"/>
        <end position="241"/>
    </location>
</feature>
<sequence length="576" mass="66593">MSMIKKLSIENYLGIEEIGLDCSKINIFKGPKGSGKSSILEAIEKAFTNKNRRTEVIRHGEEEATLYVKLDDGLEVDRKIRSEKADYLKVRKDDEAVPSTEKFLRNLINGDIFRPLDWVNMNIKQQTKSILGMLKIDWTNENIINWFGELPSNIDYSNHILVILKAIEDQYYKDREEVNRQIKELKTQIKVILDELPAEYDGELWRDKKVQEYYNKVSEAQKINHWIEEAKALQENFDNKIAAIKANVESDKNRIKLNINEQRSDIKDIIELSKARIEKSKNALENADKNLDFQLKEAINNFLQEEHKLREDLTQTLKNLEEEYLSKVEKAKVSHDEKLKGLNDTLLENKERLKKSSELIKEGEKDNIALQEKKIATKEQELISLVATEEQEIKAVNEKILTEKEKEEIRVGKAIEYIKNNNAIDIEPLQDEADKVAEMQSYLRQWDMLLDIRDNKLASKERYAAIQTKRIDKARILPGELLQTAKMPIDGISVDSNGFIRINNTLIDGLSDGEKLELAMRIAKAQAGELKVICLDKFESLNPAVQAKLLKEMTNDEYQYFVTSTMADEFEIEKIG</sequence>
<dbReference type="SUPFAM" id="SSF52540">
    <property type="entry name" value="P-loop containing nucleoside triphosphate hydrolases"/>
    <property type="match status" value="1"/>
</dbReference>
<feature type="coiled-coil region" evidence="1">
    <location>
        <begin position="361"/>
        <end position="406"/>
    </location>
</feature>
<dbReference type="InterPro" id="IPR027417">
    <property type="entry name" value="P-loop_NTPase"/>
</dbReference>
<dbReference type="Proteomes" id="UP000184447">
    <property type="component" value="Unassembled WGS sequence"/>
</dbReference>
<evidence type="ECO:0000313" key="3">
    <source>
        <dbReference type="EMBL" id="SHH24584.1"/>
    </source>
</evidence>
<dbReference type="AlphaFoldDB" id="A0A1M5RE92"/>
<dbReference type="STRING" id="1121316.SAMN02745207_00481"/>
<dbReference type="Pfam" id="PF13476">
    <property type="entry name" value="AAA_23"/>
    <property type="match status" value="1"/>
</dbReference>
<protein>
    <submittedName>
        <fullName evidence="3">AAA domain-containing protein</fullName>
    </submittedName>
</protein>
<reference evidence="3 4" key="1">
    <citation type="submission" date="2016-11" db="EMBL/GenBank/DDBJ databases">
        <authorList>
            <person name="Jaros S."/>
            <person name="Januszkiewicz K."/>
            <person name="Wedrychowicz H."/>
        </authorList>
    </citation>
    <scope>NUCLEOTIDE SEQUENCE [LARGE SCALE GENOMIC DNA]</scope>
    <source>
        <strain evidence="3 4">DSM 8605</strain>
    </source>
</reference>
<dbReference type="Gene3D" id="3.40.50.300">
    <property type="entry name" value="P-loop containing nucleotide triphosphate hydrolases"/>
    <property type="match status" value="1"/>
</dbReference>
<dbReference type="InterPro" id="IPR038729">
    <property type="entry name" value="Rad50/SbcC_AAA"/>
</dbReference>
<evidence type="ECO:0000259" key="2">
    <source>
        <dbReference type="Pfam" id="PF13476"/>
    </source>
</evidence>
<dbReference type="GO" id="GO:0006302">
    <property type="term" value="P:double-strand break repair"/>
    <property type="evidence" value="ECO:0007669"/>
    <property type="project" value="InterPro"/>
</dbReference>